<reference evidence="1 2" key="1">
    <citation type="submission" date="2022-07" db="EMBL/GenBank/DDBJ databases">
        <title>T7-like phage vB_PcaP_P15_PC2B6 infecting Pectobacterium carotovorum is a new member of the genus Unyawovirus.</title>
        <authorList>
            <person name="Naligama K.N."/>
            <person name="Halmillawewa A.P."/>
        </authorList>
    </citation>
    <scope>NUCLEOTIDE SEQUENCE [LARGE SCALE GENOMIC DNA]</scope>
</reference>
<gene>
    <name evidence="1" type="ORF">CPT_P15_026</name>
</gene>
<protein>
    <submittedName>
        <fullName evidence="1">Uncharacterized protein</fullName>
    </submittedName>
</protein>
<evidence type="ECO:0000313" key="2">
    <source>
        <dbReference type="Proteomes" id="UP001299972"/>
    </source>
</evidence>
<sequence>MALTFKLKSSFTINLVISSEDEQVFTEELKKWAKAYRQDPFSLTPLRKHVLITSLTYGVEAAIKEMAKSGLKDFIKESCGTKADDSIKGISPVQVR</sequence>
<organism evidence="1 2">
    <name type="scientific">Pectobacterium phage vB_PcaP_P15_PC2B6</name>
    <dbReference type="NCBI Taxonomy" id="2968434"/>
    <lineage>
        <taxon>Viruses</taxon>
        <taxon>Duplodnaviria</taxon>
        <taxon>Heunggongvirae</taxon>
        <taxon>Uroviricota</taxon>
        <taxon>Caudoviricetes</taxon>
        <taxon>Autographivirales</taxon>
        <taxon>Autotranscriptaviridae</taxon>
        <taxon>Studiervirinae</taxon>
        <taxon>Unyawovirus</taxon>
        <taxon>Unyawovirus PC2B6</taxon>
    </lineage>
</organism>
<proteinExistence type="predicted"/>
<dbReference type="Proteomes" id="UP001299972">
    <property type="component" value="Segment"/>
</dbReference>
<evidence type="ECO:0000313" key="1">
    <source>
        <dbReference type="EMBL" id="UUG66305.1"/>
    </source>
</evidence>
<accession>A0AAX3BQC6</accession>
<dbReference type="EMBL" id="ON995367">
    <property type="protein sequence ID" value="UUG66305.1"/>
    <property type="molecule type" value="Genomic_DNA"/>
</dbReference>
<name>A0AAX3BQC6_9CAUD</name>
<keyword evidence="2" id="KW-1185">Reference proteome</keyword>